<dbReference type="EC" id="3.5.1.2" evidence="2"/>
<keyword evidence="2" id="KW-0573">Peptidoglycan synthesis</keyword>
<keyword evidence="2" id="KW-0133">Cell shape</keyword>
<dbReference type="EMBL" id="CP137080">
    <property type="protein sequence ID" value="WOQ70763.1"/>
    <property type="molecule type" value="Genomic_DNA"/>
</dbReference>
<dbReference type="GO" id="GO:0071555">
    <property type="term" value="P:cell wall organization"/>
    <property type="evidence" value="ECO:0007669"/>
    <property type="project" value="UniProtKB-KW"/>
</dbReference>
<proteinExistence type="inferred from homology"/>
<dbReference type="AlphaFoldDB" id="A0AAU0MJW9"/>
<feature type="domain" description="CobB/CobQ-like glutamine amidotransferase" evidence="3">
    <location>
        <begin position="6"/>
        <end position="198"/>
    </location>
</feature>
<dbReference type="HAMAP" id="MF_02213">
    <property type="entry name" value="Lipid_II_synth_GatD"/>
    <property type="match status" value="1"/>
</dbReference>
<keyword evidence="1 2" id="KW-0315">Glutamine amidotransferase</keyword>
<sequence length="248" mass="25582">MSPLTVVSLFPERLNIHGDAENAAVLVRRASWRGLDASLRVIADPADAADVDADLVTIGAGFDADAPEILDGLRGMGPVLRRWRDAGVPLLAVGLGWDMLSTSVELESGAVPGMGLFPGRSVASARRVGTIAVDSDLGPLTGYEYHLRDYILAGDERPLGTVRRGTGNLAGAGENGAEGSTIGSLVGTGLRGPVLARNPGLADDLLDKALVRRGESVAAAGAAVDAAQALADLHALRANEIVRRNLGL</sequence>
<dbReference type="Gene3D" id="3.40.50.880">
    <property type="match status" value="1"/>
</dbReference>
<accession>A0AAU0MJW9</accession>
<dbReference type="PROSITE" id="PS51274">
    <property type="entry name" value="GATASE_COBBQ"/>
    <property type="match status" value="1"/>
</dbReference>
<dbReference type="GO" id="GO:0009252">
    <property type="term" value="P:peptidoglycan biosynthetic process"/>
    <property type="evidence" value="ECO:0007669"/>
    <property type="project" value="UniProtKB-UniRule"/>
</dbReference>
<evidence type="ECO:0000256" key="2">
    <source>
        <dbReference type="HAMAP-Rule" id="MF_02213"/>
    </source>
</evidence>
<dbReference type="RefSeq" id="WP_330171831.1">
    <property type="nucleotide sequence ID" value="NZ_CP137080.1"/>
</dbReference>
<dbReference type="KEGG" id="mliy:RYJ27_06125"/>
<dbReference type="GO" id="GO:0008360">
    <property type="term" value="P:regulation of cell shape"/>
    <property type="evidence" value="ECO:0007669"/>
    <property type="project" value="UniProtKB-KW"/>
</dbReference>
<evidence type="ECO:0000259" key="3">
    <source>
        <dbReference type="Pfam" id="PF07685"/>
    </source>
</evidence>
<evidence type="ECO:0000313" key="4">
    <source>
        <dbReference type="EMBL" id="WOQ70763.1"/>
    </source>
</evidence>
<reference evidence="4 5" key="1">
    <citation type="submission" date="2023-10" db="EMBL/GenBank/DDBJ databases">
        <title>Y20.</title>
        <authorList>
            <person name="Zhang G."/>
            <person name="Ding Y."/>
        </authorList>
    </citation>
    <scope>NUCLEOTIDE SEQUENCE [LARGE SCALE GENOMIC DNA]</scope>
    <source>
        <strain evidence="4 5">Y20</strain>
    </source>
</reference>
<keyword evidence="2" id="KW-0436">Ligase</keyword>
<name>A0AAU0MJW9_9MICO</name>
<keyword evidence="2" id="KW-0378">Hydrolase</keyword>
<dbReference type="GO" id="GO:0140282">
    <property type="term" value="F:carbon-nitrogen ligase activity on lipid II"/>
    <property type="evidence" value="ECO:0007669"/>
    <property type="project" value="UniProtKB-UniRule"/>
</dbReference>
<dbReference type="EC" id="6.3.5.13" evidence="2"/>
<evidence type="ECO:0000256" key="1">
    <source>
        <dbReference type="ARBA" id="ARBA00022962"/>
    </source>
</evidence>
<comment type="function">
    <text evidence="2">The lipid II isoglutaminyl synthase complex catalyzes the formation of alpha-D-isoglutamine in the cell wall lipid II stem peptide. The GatD subunit catalyzes the hydrolysis of glutamine to glutamate and ammonia. The resulting ammonia molecule is channeled to the active site of MurT.</text>
</comment>
<gene>
    <name evidence="2" type="primary">gatD</name>
    <name evidence="4" type="ORF">RYJ27_06125</name>
</gene>
<comment type="caution">
    <text evidence="2">Lacks conserved residue(s) required for the propagation of feature annotation.</text>
</comment>
<dbReference type="InterPro" id="IPR029062">
    <property type="entry name" value="Class_I_gatase-like"/>
</dbReference>
<keyword evidence="5" id="KW-1185">Reference proteome</keyword>
<dbReference type="InterPro" id="IPR043702">
    <property type="entry name" value="Lipid_II_synth_GatD"/>
</dbReference>
<comment type="catalytic activity">
    <reaction evidence="2">
        <text>L-glutamine + H2O = L-glutamate + NH4(+)</text>
        <dbReference type="Rhea" id="RHEA:15889"/>
        <dbReference type="ChEBI" id="CHEBI:15377"/>
        <dbReference type="ChEBI" id="CHEBI:28938"/>
        <dbReference type="ChEBI" id="CHEBI:29985"/>
        <dbReference type="ChEBI" id="CHEBI:58359"/>
        <dbReference type="EC" id="3.5.1.2"/>
    </reaction>
</comment>
<comment type="subunit">
    <text evidence="2">Forms a heterodimer with MurT.</text>
</comment>
<feature type="binding site" evidence="2">
    <location>
        <position position="126"/>
    </location>
    <ligand>
        <name>substrate</name>
    </ligand>
</feature>
<comment type="pathway">
    <text evidence="2">Cell wall biogenesis; peptidoglycan biosynthesis.</text>
</comment>
<protein>
    <recommendedName>
        <fullName evidence="2">Lipid II isoglutaminyl synthase (glutamine-hydrolyzing) subunit GatD</fullName>
        <ecNumber evidence="2">6.3.5.13</ecNumber>
    </recommendedName>
    <alternativeName>
        <fullName evidence="2">Lipid II isoglutaminyl synthase glutaminase subunit</fullName>
        <ecNumber evidence="2">3.5.1.2</ecNumber>
    </alternativeName>
</protein>
<comment type="catalytic activity">
    <reaction evidence="2">
        <text>beta-D-GlcNAc-(1-&gt;4)-Mur2Ac(oyl-L-Ala-gamma-D-Glu-L-Lys-D-Ala-D-Ala)-di-trans,octa-cis-undecaprenyl diphosphate + L-glutamine + ATP + H2O = beta-D-GlcNAc-(1-&gt;4)-Mur2Ac(oyl-L-Ala-D-isoglutaminyl-L-Lys-D-Ala-D-Ala)-di-trans,octa-cis-undecaprenyl diphosphate + L-glutamate + ADP + phosphate + H(+)</text>
        <dbReference type="Rhea" id="RHEA:57928"/>
        <dbReference type="ChEBI" id="CHEBI:15377"/>
        <dbReference type="ChEBI" id="CHEBI:15378"/>
        <dbReference type="ChEBI" id="CHEBI:29985"/>
        <dbReference type="ChEBI" id="CHEBI:30616"/>
        <dbReference type="ChEBI" id="CHEBI:43474"/>
        <dbReference type="ChEBI" id="CHEBI:58359"/>
        <dbReference type="ChEBI" id="CHEBI:60033"/>
        <dbReference type="ChEBI" id="CHEBI:62233"/>
        <dbReference type="ChEBI" id="CHEBI:456216"/>
        <dbReference type="EC" id="6.3.5.13"/>
    </reaction>
</comment>
<dbReference type="Pfam" id="PF07685">
    <property type="entry name" value="GATase_3"/>
    <property type="match status" value="1"/>
</dbReference>
<comment type="similarity">
    <text evidence="2">Belongs to the CobB/CobQ family. GatD subfamily.</text>
</comment>
<dbReference type="SUPFAM" id="SSF52317">
    <property type="entry name" value="Class I glutamine amidotransferase-like"/>
    <property type="match status" value="1"/>
</dbReference>
<organism evidence="4 5">
    <name type="scientific">Microbacterium limosum</name>
    <dbReference type="NCBI Taxonomy" id="3079935"/>
    <lineage>
        <taxon>Bacteria</taxon>
        <taxon>Bacillati</taxon>
        <taxon>Actinomycetota</taxon>
        <taxon>Actinomycetes</taxon>
        <taxon>Micrococcales</taxon>
        <taxon>Microbacteriaceae</taxon>
        <taxon>Microbacterium</taxon>
    </lineage>
</organism>
<dbReference type="GO" id="GO:0004359">
    <property type="term" value="F:glutaminase activity"/>
    <property type="evidence" value="ECO:0007669"/>
    <property type="project" value="UniProtKB-UniRule"/>
</dbReference>
<dbReference type="InterPro" id="IPR011698">
    <property type="entry name" value="GATase_3"/>
</dbReference>
<evidence type="ECO:0000313" key="5">
    <source>
        <dbReference type="Proteomes" id="UP001329313"/>
    </source>
</evidence>
<keyword evidence="2" id="KW-0961">Cell wall biogenesis/degradation</keyword>
<dbReference type="Proteomes" id="UP001329313">
    <property type="component" value="Chromosome"/>
</dbReference>